<evidence type="ECO:0000313" key="2">
    <source>
        <dbReference type="EMBL" id="GJN16940.1"/>
    </source>
</evidence>
<feature type="region of interest" description="Disordered" evidence="1">
    <location>
        <begin position="113"/>
        <end position="242"/>
    </location>
</feature>
<protein>
    <submittedName>
        <fullName evidence="2">Uncharacterized protein</fullName>
    </submittedName>
</protein>
<proteinExistence type="predicted"/>
<reference evidence="2" key="2">
    <citation type="submission" date="2021-12" db="EMBL/GenBank/DDBJ databases">
        <title>Resequencing data analysis of finger millet.</title>
        <authorList>
            <person name="Hatakeyama M."/>
            <person name="Aluri S."/>
            <person name="Balachadran M.T."/>
            <person name="Sivarajan S.R."/>
            <person name="Poveda L."/>
            <person name="Shimizu-Inatsugi R."/>
            <person name="Schlapbach R."/>
            <person name="Sreeman S.M."/>
            <person name="Shimizu K.K."/>
        </authorList>
    </citation>
    <scope>NUCLEOTIDE SEQUENCE</scope>
</reference>
<dbReference type="EMBL" id="BQKI01000073">
    <property type="protein sequence ID" value="GJN16940.1"/>
    <property type="molecule type" value="Genomic_DNA"/>
</dbReference>
<accession>A0AAV5E2T5</accession>
<organism evidence="2 3">
    <name type="scientific">Eleusine coracana subsp. coracana</name>
    <dbReference type="NCBI Taxonomy" id="191504"/>
    <lineage>
        <taxon>Eukaryota</taxon>
        <taxon>Viridiplantae</taxon>
        <taxon>Streptophyta</taxon>
        <taxon>Embryophyta</taxon>
        <taxon>Tracheophyta</taxon>
        <taxon>Spermatophyta</taxon>
        <taxon>Magnoliopsida</taxon>
        <taxon>Liliopsida</taxon>
        <taxon>Poales</taxon>
        <taxon>Poaceae</taxon>
        <taxon>PACMAD clade</taxon>
        <taxon>Chloridoideae</taxon>
        <taxon>Cynodonteae</taxon>
        <taxon>Eleusininae</taxon>
        <taxon>Eleusine</taxon>
    </lineage>
</organism>
<comment type="caution">
    <text evidence="2">The sequence shown here is derived from an EMBL/GenBank/DDBJ whole genome shotgun (WGS) entry which is preliminary data.</text>
</comment>
<name>A0AAV5E2T5_ELECO</name>
<gene>
    <name evidence="2" type="primary">gb03969</name>
    <name evidence="2" type="ORF">PR202_gb03969</name>
</gene>
<keyword evidence="3" id="KW-1185">Reference proteome</keyword>
<evidence type="ECO:0000313" key="3">
    <source>
        <dbReference type="Proteomes" id="UP001054889"/>
    </source>
</evidence>
<feature type="compositionally biased region" description="Basic residues" evidence="1">
    <location>
        <begin position="219"/>
        <end position="229"/>
    </location>
</feature>
<evidence type="ECO:0000256" key="1">
    <source>
        <dbReference type="SAM" id="MobiDB-lite"/>
    </source>
</evidence>
<reference evidence="2" key="1">
    <citation type="journal article" date="2018" name="DNA Res.">
        <title>Multiple hybrid de novo genome assembly of finger millet, an orphan allotetraploid crop.</title>
        <authorList>
            <person name="Hatakeyama M."/>
            <person name="Aluri S."/>
            <person name="Balachadran M.T."/>
            <person name="Sivarajan S.R."/>
            <person name="Patrignani A."/>
            <person name="Gruter S."/>
            <person name="Poveda L."/>
            <person name="Shimizu-Inatsugi R."/>
            <person name="Baeten J."/>
            <person name="Francoijs K.J."/>
            <person name="Nataraja K.N."/>
            <person name="Reddy Y.A.N."/>
            <person name="Phadnis S."/>
            <person name="Ravikumar R.L."/>
            <person name="Schlapbach R."/>
            <person name="Sreeman S.M."/>
            <person name="Shimizu K.K."/>
        </authorList>
    </citation>
    <scope>NUCLEOTIDE SEQUENCE</scope>
</reference>
<feature type="compositionally biased region" description="Basic and acidic residues" evidence="1">
    <location>
        <begin position="233"/>
        <end position="242"/>
    </location>
</feature>
<dbReference type="Proteomes" id="UP001054889">
    <property type="component" value="Unassembled WGS sequence"/>
</dbReference>
<dbReference type="AlphaFoldDB" id="A0AAV5E2T5"/>
<sequence length="242" mass="26994">MNYACVSPPLRPPPPAIDVLCRPARRRLRCARPHAPPAPVFHRLRALLRTPPPHVSALRAATFARRPPYVPLPLLLPPSRVVNQLPPLLRRLRRRTLNSPQIQRWLPLAHVSTAPPAREEEEEASTAAGGGGARWHDDRGRRRSLAAWRPREEEDTSVVVVGGGKGDRLRGGRGRRRPTGIRVETDGGGAWQRDGRGRRRTPAGRWSGEEEETDGDRRRGGRGRRRRPARTVVKTDRGGGDT</sequence>